<dbReference type="PROSITE" id="PS51375">
    <property type="entry name" value="PPR"/>
    <property type="match status" value="4"/>
</dbReference>
<comment type="similarity">
    <text evidence="1">Belongs to the PPR family. PCMP-H subfamily.</text>
</comment>
<dbReference type="NCBIfam" id="TIGR00756">
    <property type="entry name" value="PPR"/>
    <property type="match status" value="5"/>
</dbReference>
<dbReference type="PANTHER" id="PTHR47926:SF378">
    <property type="entry name" value="PENTATRICOPEPTIDE REPEAT (PPR) SUPERFAMILY PROTEIN"/>
    <property type="match status" value="1"/>
</dbReference>
<dbReference type="InterPro" id="IPR046848">
    <property type="entry name" value="E_motif"/>
</dbReference>
<evidence type="ECO:0000256" key="1">
    <source>
        <dbReference type="ARBA" id="ARBA00006643"/>
    </source>
</evidence>
<reference evidence="5 6" key="1">
    <citation type="submission" date="2013-09" db="EMBL/GenBank/DDBJ databases">
        <title>Corchorus capsularis genome sequencing.</title>
        <authorList>
            <person name="Alam M."/>
            <person name="Haque M.S."/>
            <person name="Islam M.S."/>
            <person name="Emdad E.M."/>
            <person name="Islam M.M."/>
            <person name="Ahmed B."/>
            <person name="Halim A."/>
            <person name="Hossen Q.M.M."/>
            <person name="Hossain M.Z."/>
            <person name="Ahmed R."/>
            <person name="Khan M.M."/>
            <person name="Islam R."/>
            <person name="Rashid M.M."/>
            <person name="Khan S.A."/>
            <person name="Rahman M.S."/>
            <person name="Alam M."/>
        </authorList>
    </citation>
    <scope>NUCLEOTIDE SEQUENCE [LARGE SCALE GENOMIC DNA]</scope>
    <source>
        <strain evidence="6">cv. CVL-1</strain>
        <tissue evidence="5">Whole seedling</tissue>
    </source>
</reference>
<comment type="caution">
    <text evidence="5">The sequence shown here is derived from an EMBL/GenBank/DDBJ whole genome shotgun (WGS) entry which is preliminary data.</text>
</comment>
<dbReference type="InterPro" id="IPR032867">
    <property type="entry name" value="DYW_dom"/>
</dbReference>
<dbReference type="FunFam" id="1.25.40.10:FF:000309">
    <property type="entry name" value="Pentatricopeptide repeat-containing protein, chloroplastic"/>
    <property type="match status" value="1"/>
</dbReference>
<feature type="repeat" description="PPR" evidence="3">
    <location>
        <begin position="355"/>
        <end position="389"/>
    </location>
</feature>
<dbReference type="InterPro" id="IPR002885">
    <property type="entry name" value="PPR_rpt"/>
</dbReference>
<dbReference type="AlphaFoldDB" id="A0A1R3J1X8"/>
<dbReference type="OrthoDB" id="742311at2759"/>
<dbReference type="FunFam" id="1.25.40.10:FF:000380">
    <property type="entry name" value="Pentatricopeptide repeat-containing protein, chloroplastic"/>
    <property type="match status" value="1"/>
</dbReference>
<dbReference type="GO" id="GO:0003723">
    <property type="term" value="F:RNA binding"/>
    <property type="evidence" value="ECO:0007669"/>
    <property type="project" value="InterPro"/>
</dbReference>
<dbReference type="FunFam" id="1.25.40.10:FF:001366">
    <property type="entry name" value="Pentatricopeptide repeat-containing protein"/>
    <property type="match status" value="1"/>
</dbReference>
<dbReference type="OMA" id="KDCHDFA"/>
<sequence>MADISLLSSVPLRIAATQNKIPSIKPASFAQIPSWVSLKSGSSSLKIPQNQQGQVENLHLVSLSKQGKLKEARDFLEQMEDAGVPVNPHSYTSLIQSCSKMRSLSDGILIHKHLRRTMNNPSGFLENCLLQMYCDCDSLRDAEKLFVEMSERNLVSWITLISAYSEQGNLKKSFGLFSKMVESGIRPNSTIFTSLLKSLSDPSVLEIGRQVHSLVIRTGLTTNVSIITVVSNMYVKCGWLEGAKLVFDQMVEKNAVAWTGLIMGYTQADQRKDALKLFVTMVNEGFELDEYVFSVVLKACAGLEDLNLGRQIHGYIVKLGLESDVFVGTPVVDLYVKCACFNSACRAFERISEPNDVSWSAIITGCCQAGQFEKSLELFKSLRMKDAVLNSFVYTSIFQACSALADFNVGAQVHADAIKRGLVSYLYGESAMITMYSKCGRLDYAKRAFESIDEPDTVAWTAIVCGHAYHGNASEALKLFRRMKDCVVRPNEVTFVGVLTACSHAGLVTEAKLYLESMSPEYGVEPTIDHYNCMIDIYSRAGLLQEAYKLIKGMAFEPDLMSWKCLLGGCWIHRNLELGKIAAENVLQLDPTDTSGYVLMFNLYALFGKWEEAAHVRSMMGARKLKKELSCSWITVKGKVHRFVVADKYHPQTEEIYEKLKEFNHSIMKDESELLTEEDVSFDLPERKQQLMDHSERLAIAFGLISLPANAPIIVFKNLRACKDCHDFAKHVSMVTGRKITIRDSCRFHHFHSGQCSCNDYW</sequence>
<evidence type="ECO:0000313" key="6">
    <source>
        <dbReference type="Proteomes" id="UP000188268"/>
    </source>
</evidence>
<keyword evidence="6" id="KW-1185">Reference proteome</keyword>
<dbReference type="InterPro" id="IPR011990">
    <property type="entry name" value="TPR-like_helical_dom_sf"/>
</dbReference>
<dbReference type="Gramene" id="OMO88786">
    <property type="protein sequence ID" value="OMO88786"/>
    <property type="gene ID" value="CCACVL1_08201"/>
</dbReference>
<evidence type="ECO:0000259" key="4">
    <source>
        <dbReference type="Pfam" id="PF14432"/>
    </source>
</evidence>
<protein>
    <recommendedName>
        <fullName evidence="4">DYW domain-containing protein</fullName>
    </recommendedName>
</protein>
<dbReference type="GO" id="GO:0008270">
    <property type="term" value="F:zinc ion binding"/>
    <property type="evidence" value="ECO:0007669"/>
    <property type="project" value="InterPro"/>
</dbReference>
<dbReference type="PANTHER" id="PTHR47926">
    <property type="entry name" value="PENTATRICOPEPTIDE REPEAT-CONTAINING PROTEIN"/>
    <property type="match status" value="1"/>
</dbReference>
<keyword evidence="2" id="KW-0677">Repeat</keyword>
<dbReference type="Pfam" id="PF01535">
    <property type="entry name" value="PPR"/>
    <property type="match status" value="3"/>
</dbReference>
<dbReference type="EMBL" id="AWWV01008912">
    <property type="protein sequence ID" value="OMO88786.1"/>
    <property type="molecule type" value="Genomic_DNA"/>
</dbReference>
<dbReference type="Pfam" id="PF13041">
    <property type="entry name" value="PPR_2"/>
    <property type="match status" value="4"/>
</dbReference>
<feature type="domain" description="DYW" evidence="4">
    <location>
        <begin position="683"/>
        <end position="762"/>
    </location>
</feature>
<dbReference type="STRING" id="210143.A0A1R3J1X8"/>
<evidence type="ECO:0000256" key="2">
    <source>
        <dbReference type="ARBA" id="ARBA00022737"/>
    </source>
</evidence>
<name>A0A1R3J1X8_COCAP</name>
<dbReference type="InterPro" id="IPR046960">
    <property type="entry name" value="PPR_At4g14850-like_plant"/>
</dbReference>
<accession>A0A1R3J1X8</accession>
<evidence type="ECO:0000256" key="3">
    <source>
        <dbReference type="PROSITE-ProRule" id="PRU00708"/>
    </source>
</evidence>
<dbReference type="GO" id="GO:0009451">
    <property type="term" value="P:RNA modification"/>
    <property type="evidence" value="ECO:0007669"/>
    <property type="project" value="InterPro"/>
</dbReference>
<dbReference type="Pfam" id="PF20431">
    <property type="entry name" value="E_motif"/>
    <property type="match status" value="1"/>
</dbReference>
<dbReference type="Proteomes" id="UP000188268">
    <property type="component" value="Unassembled WGS sequence"/>
</dbReference>
<organism evidence="5 6">
    <name type="scientific">Corchorus capsularis</name>
    <name type="common">Jute</name>
    <dbReference type="NCBI Taxonomy" id="210143"/>
    <lineage>
        <taxon>Eukaryota</taxon>
        <taxon>Viridiplantae</taxon>
        <taxon>Streptophyta</taxon>
        <taxon>Embryophyta</taxon>
        <taxon>Tracheophyta</taxon>
        <taxon>Spermatophyta</taxon>
        <taxon>Magnoliopsida</taxon>
        <taxon>eudicotyledons</taxon>
        <taxon>Gunneridae</taxon>
        <taxon>Pentapetalae</taxon>
        <taxon>rosids</taxon>
        <taxon>malvids</taxon>
        <taxon>Malvales</taxon>
        <taxon>Malvaceae</taxon>
        <taxon>Grewioideae</taxon>
        <taxon>Apeibeae</taxon>
        <taxon>Corchorus</taxon>
    </lineage>
</organism>
<feature type="repeat" description="PPR" evidence="3">
    <location>
        <begin position="254"/>
        <end position="288"/>
    </location>
</feature>
<evidence type="ECO:0000313" key="5">
    <source>
        <dbReference type="EMBL" id="OMO88786.1"/>
    </source>
</evidence>
<dbReference type="Gene3D" id="1.25.40.10">
    <property type="entry name" value="Tetratricopeptide repeat domain"/>
    <property type="match status" value="5"/>
</dbReference>
<proteinExistence type="inferred from homology"/>
<dbReference type="Pfam" id="PF14432">
    <property type="entry name" value="DYW_deaminase"/>
    <property type="match status" value="1"/>
</dbReference>
<feature type="repeat" description="PPR" evidence="3">
    <location>
        <begin position="153"/>
        <end position="187"/>
    </location>
</feature>
<gene>
    <name evidence="5" type="ORF">CCACVL1_08201</name>
</gene>
<dbReference type="SUPFAM" id="SSF48452">
    <property type="entry name" value="TPR-like"/>
    <property type="match status" value="1"/>
</dbReference>
<dbReference type="FunFam" id="1.25.40.10:FF:000227">
    <property type="entry name" value="Pentatricopeptide repeat-containing protein At3g13880"/>
    <property type="match status" value="1"/>
</dbReference>
<feature type="repeat" description="PPR" evidence="3">
    <location>
        <begin position="456"/>
        <end position="490"/>
    </location>
</feature>